<gene>
    <name evidence="2" type="ORF">A3C20_04645</name>
</gene>
<proteinExistence type="predicted"/>
<accession>A0A1F6EAT1</accession>
<name>A0A1F6EAT1_9BACT</name>
<evidence type="ECO:0000313" key="3">
    <source>
        <dbReference type="Proteomes" id="UP000176914"/>
    </source>
</evidence>
<dbReference type="EMBL" id="MFLL01000001">
    <property type="protein sequence ID" value="OGG70779.1"/>
    <property type="molecule type" value="Genomic_DNA"/>
</dbReference>
<feature type="region of interest" description="Disordered" evidence="1">
    <location>
        <begin position="1"/>
        <end position="42"/>
    </location>
</feature>
<evidence type="ECO:0000256" key="1">
    <source>
        <dbReference type="SAM" id="MobiDB-lite"/>
    </source>
</evidence>
<organism evidence="2 3">
    <name type="scientific">Candidatus Kaiserbacteria bacterium RIFCSPHIGHO2_02_FULL_55_25</name>
    <dbReference type="NCBI Taxonomy" id="1798498"/>
    <lineage>
        <taxon>Bacteria</taxon>
        <taxon>Candidatus Kaiseribacteriota</taxon>
    </lineage>
</organism>
<reference evidence="2 3" key="1">
    <citation type="journal article" date="2016" name="Nat. Commun.">
        <title>Thousands of microbial genomes shed light on interconnected biogeochemical processes in an aquifer system.</title>
        <authorList>
            <person name="Anantharaman K."/>
            <person name="Brown C.T."/>
            <person name="Hug L.A."/>
            <person name="Sharon I."/>
            <person name="Castelle C.J."/>
            <person name="Probst A.J."/>
            <person name="Thomas B.C."/>
            <person name="Singh A."/>
            <person name="Wilkins M.J."/>
            <person name="Karaoz U."/>
            <person name="Brodie E.L."/>
            <person name="Williams K.H."/>
            <person name="Hubbard S.S."/>
            <person name="Banfield J.F."/>
        </authorList>
    </citation>
    <scope>NUCLEOTIDE SEQUENCE [LARGE SCALE GENOMIC DNA]</scope>
</reference>
<dbReference type="Proteomes" id="UP000176914">
    <property type="component" value="Unassembled WGS sequence"/>
</dbReference>
<sequence>MAGDDNTGAGGQGVSPIRPNLRSDFYRERNPDGTFPPRTESEELRLKGEVARWAALVGLKPV</sequence>
<evidence type="ECO:0000313" key="2">
    <source>
        <dbReference type="EMBL" id="OGG70779.1"/>
    </source>
</evidence>
<protein>
    <submittedName>
        <fullName evidence="2">Uncharacterized protein</fullName>
    </submittedName>
</protein>
<dbReference type="AlphaFoldDB" id="A0A1F6EAT1"/>
<comment type="caution">
    <text evidence="2">The sequence shown here is derived from an EMBL/GenBank/DDBJ whole genome shotgun (WGS) entry which is preliminary data.</text>
</comment>